<protein>
    <recommendedName>
        <fullName evidence="2">histidine kinase</fullName>
        <ecNumber evidence="2">2.7.13.3</ecNumber>
    </recommendedName>
</protein>
<dbReference type="EMBL" id="RBRE01000001">
    <property type="protein sequence ID" value="RMQ51306.1"/>
    <property type="molecule type" value="Genomic_DNA"/>
</dbReference>
<dbReference type="CDD" id="cd00082">
    <property type="entry name" value="HisKA"/>
    <property type="match status" value="1"/>
</dbReference>
<sequence>MNHCLFQGKKFSGRRHQWMEMTAAAYLGALMRYLLIMLVAWFPLLAHAVEFDENTRSLPLGRAIQVFEDVSGKANIDSVASGATGFRALDSETFNAGYSHSAFWLKVDLLYKPSSRAKHTDWLLELAYPPMDHVDVYLADGNGRYQLAWKTGDMLSFSSRDVKQGNYVFGLDLQPGKTSTVYLRVASQGPIQAPLNLWSSHAYMEEQPSKVYILGLIYGVLLGMLVYNLFIYISVRDPSYLYYILYITSFGLYQLSINGVAIEYLWPDSPSWANTATPFLMAISVLFVSQFSRSFLQTKALARWLDNLLLMVMAGAVVAMLLALFADYGPALRTVTMLVLACFLAMLATGITAVLKGVRIARYFLAAWVVFLMGGLVNAVMLFGYIPNTFLHLYASQISSVLELALLSLALADRINHIREQQAQTLLEAGQDLERLNRQLATSNRLKDEFLATLTHELRTPMNGVIGSLELMQTVKMDGELEMYQQTAASSAQDMMSMINGILTLTELQAGVLYAESDAFDLLDLFVSLRERFRSSAQSKGLELIFELDEQLPEGVRGDVHKLYQCLECLLDNAIKFTKRGTVKVRAMAQRHDNDVLLLRVEVMDTGIGFSQLDEATLYQRFFQVDGSMTREYGGLGIGLAICRQLVELQGGSLSHRSEPGRGSCFTVSLPLLMAIPGAVRRAPAAKAQWGI</sequence>
<feature type="domain" description="Histidine kinase" evidence="9">
    <location>
        <begin position="453"/>
        <end position="674"/>
    </location>
</feature>
<dbReference type="InterPro" id="IPR011622">
    <property type="entry name" value="7TMR_DISM_rcpt_extracell_dom2"/>
</dbReference>
<dbReference type="Pfam" id="PF02518">
    <property type="entry name" value="HATPase_c"/>
    <property type="match status" value="1"/>
</dbReference>
<name>A0A3M4MBL6_PSECI</name>
<dbReference type="InterPro" id="IPR003661">
    <property type="entry name" value="HisK_dim/P_dom"/>
</dbReference>
<dbReference type="Gene3D" id="2.60.40.2380">
    <property type="match status" value="1"/>
</dbReference>
<evidence type="ECO:0000256" key="1">
    <source>
        <dbReference type="ARBA" id="ARBA00000085"/>
    </source>
</evidence>
<proteinExistence type="predicted"/>
<dbReference type="SMART" id="SM00388">
    <property type="entry name" value="HisKA"/>
    <property type="match status" value="1"/>
</dbReference>
<dbReference type="InterPro" id="IPR036890">
    <property type="entry name" value="HATPase_C_sf"/>
</dbReference>
<evidence type="ECO:0000256" key="8">
    <source>
        <dbReference type="SAM" id="Phobius"/>
    </source>
</evidence>
<feature type="transmembrane region" description="Helical" evidence="8">
    <location>
        <begin position="240"/>
        <end position="266"/>
    </location>
</feature>
<comment type="caution">
    <text evidence="10">The sequence shown here is derived from an EMBL/GenBank/DDBJ whole genome shotgun (WGS) entry which is preliminary data.</text>
</comment>
<feature type="transmembrane region" description="Helical" evidence="8">
    <location>
        <begin position="331"/>
        <end position="351"/>
    </location>
</feature>
<evidence type="ECO:0000256" key="3">
    <source>
        <dbReference type="ARBA" id="ARBA00022553"/>
    </source>
</evidence>
<dbReference type="Pfam" id="PF07696">
    <property type="entry name" value="7TMR-DISMED2"/>
    <property type="match status" value="1"/>
</dbReference>
<dbReference type="GO" id="GO:0000155">
    <property type="term" value="F:phosphorelay sensor kinase activity"/>
    <property type="evidence" value="ECO:0007669"/>
    <property type="project" value="InterPro"/>
</dbReference>
<reference evidence="10 11" key="1">
    <citation type="submission" date="2018-08" db="EMBL/GenBank/DDBJ databases">
        <title>Recombination of ecologically and evolutionarily significant loci maintains genetic cohesion in the Pseudomonas syringae species complex.</title>
        <authorList>
            <person name="Dillon M."/>
            <person name="Thakur S."/>
            <person name="Almeida R.N.D."/>
            <person name="Weir B.S."/>
            <person name="Guttman D.S."/>
        </authorList>
    </citation>
    <scope>NUCLEOTIDE SEQUENCE [LARGE SCALE GENOMIC DNA]</scope>
    <source>
        <strain evidence="10 11">ICMP 3353</strain>
    </source>
</reference>
<keyword evidence="6" id="KW-0902">Two-component regulatory system</keyword>
<keyword evidence="3" id="KW-0597">Phosphoprotein</keyword>
<evidence type="ECO:0000256" key="5">
    <source>
        <dbReference type="ARBA" id="ARBA00022777"/>
    </source>
</evidence>
<dbReference type="Proteomes" id="UP000277236">
    <property type="component" value="Unassembled WGS sequence"/>
</dbReference>
<gene>
    <name evidence="10" type="ORF">ALQ04_03646</name>
</gene>
<dbReference type="InterPro" id="IPR004358">
    <property type="entry name" value="Sig_transdc_His_kin-like_C"/>
</dbReference>
<feature type="transmembrane region" description="Helical" evidence="8">
    <location>
        <begin position="272"/>
        <end position="292"/>
    </location>
</feature>
<dbReference type="Gene3D" id="3.30.565.10">
    <property type="entry name" value="Histidine kinase-like ATPase, C-terminal domain"/>
    <property type="match status" value="1"/>
</dbReference>
<dbReference type="FunFam" id="3.30.565.10:FF:000010">
    <property type="entry name" value="Sensor histidine kinase RcsC"/>
    <property type="match status" value="1"/>
</dbReference>
<dbReference type="AlphaFoldDB" id="A0A3M4MBL6"/>
<keyword evidence="5 10" id="KW-0418">Kinase</keyword>
<dbReference type="PANTHER" id="PTHR43047:SF64">
    <property type="entry name" value="HISTIDINE KINASE CONTAINING CHEY-HOMOLOGOUS RECEIVER DOMAIN AND PAS DOMAIN-RELATED"/>
    <property type="match status" value="1"/>
</dbReference>
<dbReference type="Pfam" id="PF07695">
    <property type="entry name" value="7TMR-DISM_7TM"/>
    <property type="match status" value="1"/>
</dbReference>
<dbReference type="InterPro" id="IPR003594">
    <property type="entry name" value="HATPase_dom"/>
</dbReference>
<dbReference type="PRINTS" id="PR00344">
    <property type="entry name" value="BCTRLSENSOR"/>
</dbReference>
<dbReference type="SUPFAM" id="SSF47384">
    <property type="entry name" value="Homodimeric domain of signal transducing histidine kinase"/>
    <property type="match status" value="1"/>
</dbReference>
<evidence type="ECO:0000256" key="6">
    <source>
        <dbReference type="ARBA" id="ARBA00023012"/>
    </source>
</evidence>
<dbReference type="SMART" id="SM00387">
    <property type="entry name" value="HATPase_c"/>
    <property type="match status" value="1"/>
</dbReference>
<dbReference type="InterPro" id="IPR011623">
    <property type="entry name" value="7TMR_DISM_rcpt_extracell_dom1"/>
</dbReference>
<evidence type="ECO:0000313" key="10">
    <source>
        <dbReference type="EMBL" id="RMQ51306.1"/>
    </source>
</evidence>
<evidence type="ECO:0000256" key="4">
    <source>
        <dbReference type="ARBA" id="ARBA00022679"/>
    </source>
</evidence>
<dbReference type="CDD" id="cd16922">
    <property type="entry name" value="HATPase_EvgS-ArcB-TorS-like"/>
    <property type="match status" value="1"/>
</dbReference>
<dbReference type="InterPro" id="IPR036097">
    <property type="entry name" value="HisK_dim/P_sf"/>
</dbReference>
<dbReference type="PROSITE" id="PS50109">
    <property type="entry name" value="HIS_KIN"/>
    <property type="match status" value="1"/>
</dbReference>
<dbReference type="SUPFAM" id="SSF55874">
    <property type="entry name" value="ATPase domain of HSP90 chaperone/DNA topoisomerase II/histidine kinase"/>
    <property type="match status" value="1"/>
</dbReference>
<accession>A0A3M4MBL6</accession>
<evidence type="ECO:0000256" key="7">
    <source>
        <dbReference type="SAM" id="Coils"/>
    </source>
</evidence>
<keyword evidence="4" id="KW-0808">Transferase</keyword>
<feature type="coiled-coil region" evidence="7">
    <location>
        <begin position="419"/>
        <end position="453"/>
    </location>
</feature>
<dbReference type="PANTHER" id="PTHR43047">
    <property type="entry name" value="TWO-COMPONENT HISTIDINE PROTEIN KINASE"/>
    <property type="match status" value="1"/>
</dbReference>
<evidence type="ECO:0000256" key="2">
    <source>
        <dbReference type="ARBA" id="ARBA00012438"/>
    </source>
</evidence>
<feature type="transmembrane region" description="Helical" evidence="8">
    <location>
        <begin position="363"/>
        <end position="386"/>
    </location>
</feature>
<keyword evidence="8" id="KW-1133">Transmembrane helix</keyword>
<dbReference type="Pfam" id="PF00512">
    <property type="entry name" value="HisKA"/>
    <property type="match status" value="1"/>
</dbReference>
<keyword evidence="7" id="KW-0175">Coiled coil</keyword>
<comment type="catalytic activity">
    <reaction evidence="1">
        <text>ATP + protein L-histidine = ADP + protein N-phospho-L-histidine.</text>
        <dbReference type="EC" id="2.7.13.3"/>
    </reaction>
</comment>
<feature type="transmembrane region" description="Helical" evidence="8">
    <location>
        <begin position="304"/>
        <end position="325"/>
    </location>
</feature>
<evidence type="ECO:0000313" key="11">
    <source>
        <dbReference type="Proteomes" id="UP000277236"/>
    </source>
</evidence>
<keyword evidence="8" id="KW-0472">Membrane</keyword>
<keyword evidence="8" id="KW-0812">Transmembrane</keyword>
<evidence type="ECO:0000259" key="9">
    <source>
        <dbReference type="PROSITE" id="PS50109"/>
    </source>
</evidence>
<dbReference type="Gene3D" id="1.10.287.130">
    <property type="match status" value="1"/>
</dbReference>
<dbReference type="InterPro" id="IPR005467">
    <property type="entry name" value="His_kinase_dom"/>
</dbReference>
<feature type="transmembrane region" description="Helical" evidence="8">
    <location>
        <begin position="211"/>
        <end position="233"/>
    </location>
</feature>
<organism evidence="10 11">
    <name type="scientific">Pseudomonas cichorii</name>
    <dbReference type="NCBI Taxonomy" id="36746"/>
    <lineage>
        <taxon>Bacteria</taxon>
        <taxon>Pseudomonadati</taxon>
        <taxon>Pseudomonadota</taxon>
        <taxon>Gammaproteobacteria</taxon>
        <taxon>Pseudomonadales</taxon>
        <taxon>Pseudomonadaceae</taxon>
        <taxon>Pseudomonas</taxon>
    </lineage>
</organism>
<dbReference type="EC" id="2.7.13.3" evidence="2"/>